<feature type="compositionally biased region" description="Acidic residues" evidence="1">
    <location>
        <begin position="298"/>
        <end position="307"/>
    </location>
</feature>
<feature type="transmembrane region" description="Helical" evidence="2">
    <location>
        <begin position="609"/>
        <end position="627"/>
    </location>
</feature>
<feature type="compositionally biased region" description="Low complexity" evidence="1">
    <location>
        <begin position="263"/>
        <end position="284"/>
    </location>
</feature>
<evidence type="ECO:0000313" key="4">
    <source>
        <dbReference type="Proteomes" id="UP000054302"/>
    </source>
</evidence>
<protein>
    <submittedName>
        <fullName evidence="3">Uncharacterized protein</fullName>
    </submittedName>
</protein>
<dbReference type="OrthoDB" id="5428901at2759"/>
<proteinExistence type="predicted"/>
<dbReference type="PANTHER" id="PTHR37544:SF3">
    <property type="entry name" value="SPRAY"/>
    <property type="match status" value="1"/>
</dbReference>
<feature type="compositionally biased region" description="Basic and acidic residues" evidence="1">
    <location>
        <begin position="41"/>
        <end position="50"/>
    </location>
</feature>
<feature type="transmembrane region" description="Helical" evidence="2">
    <location>
        <begin position="578"/>
        <end position="597"/>
    </location>
</feature>
<evidence type="ECO:0000313" key="3">
    <source>
        <dbReference type="EMBL" id="KIV88073.1"/>
    </source>
</evidence>
<dbReference type="EMBL" id="KN847526">
    <property type="protein sequence ID" value="KIV88073.1"/>
    <property type="molecule type" value="Genomic_DNA"/>
</dbReference>
<dbReference type="STRING" id="212818.A0A0D1ZMU2"/>
<gene>
    <name evidence="3" type="ORF">PV10_09003</name>
</gene>
<keyword evidence="2" id="KW-0812">Transmembrane</keyword>
<keyword evidence="2" id="KW-0472">Membrane</keyword>
<feature type="compositionally biased region" description="Pro residues" evidence="1">
    <location>
        <begin position="182"/>
        <end position="199"/>
    </location>
</feature>
<feature type="transmembrane region" description="Helical" evidence="2">
    <location>
        <begin position="439"/>
        <end position="460"/>
    </location>
</feature>
<feature type="compositionally biased region" description="Basic and acidic residues" evidence="1">
    <location>
        <begin position="765"/>
        <end position="778"/>
    </location>
</feature>
<dbReference type="RefSeq" id="XP_016219647.1">
    <property type="nucleotide sequence ID" value="XM_016374103.1"/>
</dbReference>
<feature type="transmembrane region" description="Helical" evidence="2">
    <location>
        <begin position="75"/>
        <end position="95"/>
    </location>
</feature>
<feature type="transmembrane region" description="Helical" evidence="2">
    <location>
        <begin position="708"/>
        <end position="728"/>
    </location>
</feature>
<dbReference type="Pfam" id="PF11915">
    <property type="entry name" value="DUF3433"/>
    <property type="match status" value="2"/>
</dbReference>
<dbReference type="PANTHER" id="PTHR37544">
    <property type="entry name" value="SPRAY-RELATED"/>
    <property type="match status" value="1"/>
</dbReference>
<feature type="transmembrane region" description="Helical" evidence="2">
    <location>
        <begin position="389"/>
        <end position="408"/>
    </location>
</feature>
<organism evidence="3 4">
    <name type="scientific">Exophiala mesophila</name>
    <name type="common">Black yeast-like fungus</name>
    <dbReference type="NCBI Taxonomy" id="212818"/>
    <lineage>
        <taxon>Eukaryota</taxon>
        <taxon>Fungi</taxon>
        <taxon>Dikarya</taxon>
        <taxon>Ascomycota</taxon>
        <taxon>Pezizomycotina</taxon>
        <taxon>Eurotiomycetes</taxon>
        <taxon>Chaetothyriomycetidae</taxon>
        <taxon>Chaetothyriales</taxon>
        <taxon>Herpotrichiellaceae</taxon>
        <taxon>Exophiala</taxon>
    </lineage>
</organism>
<feature type="compositionally biased region" description="Polar residues" evidence="1">
    <location>
        <begin position="208"/>
        <end position="231"/>
    </location>
</feature>
<reference evidence="3 4" key="1">
    <citation type="submission" date="2015-01" db="EMBL/GenBank/DDBJ databases">
        <title>The Genome Sequence of Exophiala mesophila CBS40295.</title>
        <authorList>
            <consortium name="The Broad Institute Genomics Platform"/>
            <person name="Cuomo C."/>
            <person name="de Hoog S."/>
            <person name="Gorbushina A."/>
            <person name="Stielow B."/>
            <person name="Teixiera M."/>
            <person name="Abouelleil A."/>
            <person name="Chapman S.B."/>
            <person name="Priest M."/>
            <person name="Young S.K."/>
            <person name="Wortman J."/>
            <person name="Nusbaum C."/>
            <person name="Birren B."/>
        </authorList>
    </citation>
    <scope>NUCLEOTIDE SEQUENCE [LARGE SCALE GENOMIC DNA]</scope>
    <source>
        <strain evidence="3 4">CBS 40295</strain>
    </source>
</reference>
<keyword evidence="2" id="KW-1133">Transmembrane helix</keyword>
<feature type="region of interest" description="Disordered" evidence="1">
    <location>
        <begin position="25"/>
        <end position="50"/>
    </location>
</feature>
<feature type="compositionally biased region" description="Low complexity" evidence="1">
    <location>
        <begin position="133"/>
        <end position="181"/>
    </location>
</feature>
<accession>A0A0D1ZMU2</accession>
<feature type="region of interest" description="Disordered" evidence="1">
    <location>
        <begin position="765"/>
        <end position="793"/>
    </location>
</feature>
<name>A0A0D1ZMU2_EXOME</name>
<feature type="region of interest" description="Disordered" evidence="1">
    <location>
        <begin position="263"/>
        <end position="308"/>
    </location>
</feature>
<feature type="transmembrane region" description="Helical" evidence="2">
    <location>
        <begin position="322"/>
        <end position="342"/>
    </location>
</feature>
<dbReference type="VEuPathDB" id="FungiDB:PV10_09003"/>
<keyword evidence="4" id="KW-1185">Reference proteome</keyword>
<dbReference type="GeneID" id="27326848"/>
<evidence type="ECO:0000256" key="1">
    <source>
        <dbReference type="SAM" id="MobiDB-lite"/>
    </source>
</evidence>
<sequence length="830" mass="91267">MSPSCSSCQKPKAAISRSTIYSVSDYGDSDEKHSTRSHRSSRCDHSHDDQTSYQSISECNYERHQFYKPRAIRNWVLAVFLLGIILAIVLLELAVAAHPSSSQVHGVRKRDEQFGPRHVLQVRQESGSITSDTATPTPGTSQTTTVSPSQPPSSEQLTITTTITSQQNQVTESQQQVTSEPSPTPTSAPAPSTEAPPPTSETSAESSQVTETPVSSEIPSDLADTSSEIEATDNFETVSTLIELSTSTDANGQATTVPVYVGTVVPKGSTGTSSVPSTRSSSTSNAKATGITSSDQQNADDADDDDSGSTNYRTFTRFDYFLAKYLPVLLGVVMQSAWLIVYSTFKLMEPFYQLARPGGAPAGMSLTSTHLSYGLSLSFVSVALDGQWVLFLAGQVQFGLSVIVTLVSESMDVEATAFCRTEIAENQPCEPVWVVNIGIVRAVEVFLIICFVMVLGIGILNRSRVSGVFSDPSRIATMADLLVHRPLIRQLRDLPLEATKTQVEEELSNSRYMLGTFESNGCRHYGIIRLDTPNKSGPPSFVMPTMYKQSYDALQTMSRRIAEIVGHVVETMPILPDLCSLALSISLFSLILAYYCVHTGPFNDWMNSRFGPTLLLTVMAILVSYLVKSKEQLLRLSEPYMLMAKDPSKPAAQTITAGTKGSQFESLYKSIKNRDISLAFMSTAAILSDLLLILIPGVPFSYAQTAEVYHVSTWFCIVILVLIFIAQVRMTYKDWKRSSRAHETRPETMASGLMTLCASRFVEDKNSRRDDQTDRDVGVRTTTGSSVQDEQNQRLRYEGVMGERRYVFGLMEGVDGQRRYMVDEDVMPQL</sequence>
<dbReference type="AlphaFoldDB" id="A0A0D1ZMU2"/>
<feature type="transmembrane region" description="Helical" evidence="2">
    <location>
        <begin position="678"/>
        <end position="702"/>
    </location>
</feature>
<evidence type="ECO:0000256" key="2">
    <source>
        <dbReference type="SAM" id="Phobius"/>
    </source>
</evidence>
<dbReference type="HOGENOM" id="CLU_341618_0_0_1"/>
<feature type="compositionally biased region" description="Polar residues" evidence="1">
    <location>
        <begin position="123"/>
        <end position="132"/>
    </location>
</feature>
<dbReference type="InterPro" id="IPR021840">
    <property type="entry name" value="DUF3433"/>
</dbReference>
<dbReference type="Proteomes" id="UP000054302">
    <property type="component" value="Unassembled WGS sequence"/>
</dbReference>
<feature type="region of interest" description="Disordered" evidence="1">
    <location>
        <begin position="121"/>
        <end position="231"/>
    </location>
</feature>
<feature type="transmembrane region" description="Helical" evidence="2">
    <location>
        <begin position="362"/>
        <end position="382"/>
    </location>
</feature>
<feature type="compositionally biased region" description="Polar residues" evidence="1">
    <location>
        <begin position="780"/>
        <end position="790"/>
    </location>
</feature>